<dbReference type="EMBL" id="JACXVP010000009">
    <property type="protein sequence ID" value="KAG5584838.1"/>
    <property type="molecule type" value="Genomic_DNA"/>
</dbReference>
<name>A0A9J5XC69_SOLCO</name>
<sequence length="68" mass="8070">MHRHRLQRLMEYLVDLGHVVFATGRVLTDNVILSHELMKGYGKKDISPKCMFKIHMQKAYDSVERHFI</sequence>
<evidence type="ECO:0000313" key="1">
    <source>
        <dbReference type="EMBL" id="KAG5584838.1"/>
    </source>
</evidence>
<accession>A0A9J5XC69</accession>
<organism evidence="1 2">
    <name type="scientific">Solanum commersonii</name>
    <name type="common">Commerson's wild potato</name>
    <name type="synonym">Commerson's nightshade</name>
    <dbReference type="NCBI Taxonomy" id="4109"/>
    <lineage>
        <taxon>Eukaryota</taxon>
        <taxon>Viridiplantae</taxon>
        <taxon>Streptophyta</taxon>
        <taxon>Embryophyta</taxon>
        <taxon>Tracheophyta</taxon>
        <taxon>Spermatophyta</taxon>
        <taxon>Magnoliopsida</taxon>
        <taxon>eudicotyledons</taxon>
        <taxon>Gunneridae</taxon>
        <taxon>Pentapetalae</taxon>
        <taxon>asterids</taxon>
        <taxon>lamiids</taxon>
        <taxon>Solanales</taxon>
        <taxon>Solanaceae</taxon>
        <taxon>Solanoideae</taxon>
        <taxon>Solaneae</taxon>
        <taxon>Solanum</taxon>
    </lineage>
</organism>
<protein>
    <submittedName>
        <fullName evidence="1">Uncharacterized protein</fullName>
    </submittedName>
</protein>
<comment type="caution">
    <text evidence="1">The sequence shown here is derived from an EMBL/GenBank/DDBJ whole genome shotgun (WGS) entry which is preliminary data.</text>
</comment>
<evidence type="ECO:0000313" key="2">
    <source>
        <dbReference type="Proteomes" id="UP000824120"/>
    </source>
</evidence>
<dbReference type="AlphaFoldDB" id="A0A9J5XC69"/>
<dbReference type="OrthoDB" id="1733541at2759"/>
<gene>
    <name evidence="1" type="ORF">H5410_045272</name>
</gene>
<proteinExistence type="predicted"/>
<dbReference type="Proteomes" id="UP000824120">
    <property type="component" value="Chromosome 9"/>
</dbReference>
<reference evidence="1 2" key="1">
    <citation type="submission" date="2020-09" db="EMBL/GenBank/DDBJ databases">
        <title>De no assembly of potato wild relative species, Solanum commersonii.</title>
        <authorList>
            <person name="Cho K."/>
        </authorList>
    </citation>
    <scope>NUCLEOTIDE SEQUENCE [LARGE SCALE GENOMIC DNA]</scope>
    <source>
        <strain evidence="1">LZ3.2</strain>
        <tissue evidence="1">Leaf</tissue>
    </source>
</reference>
<keyword evidence="2" id="KW-1185">Reference proteome</keyword>